<feature type="domain" description="ABC transmembrane type-1" evidence="9">
    <location>
        <begin position="31"/>
        <end position="321"/>
    </location>
</feature>
<comment type="subcellular location">
    <subcellularLocation>
        <location evidence="1">Cell membrane</location>
        <topology evidence="1">Multi-pass membrane protein</topology>
    </subcellularLocation>
</comment>
<dbReference type="Gene3D" id="1.20.1560.10">
    <property type="entry name" value="ABC transporter type 1, transmembrane domain"/>
    <property type="match status" value="1"/>
</dbReference>
<sequence length="614" mass="68569">MTQSKKKEKPLYNLWQNTAWMMGSAWKTRKSVLFLCVAVAAGAVALSLTELFVTPAVLQKVETAAPFPELLGAVIGFALLLMLVSALNAYLGNITSLGRIEVRIALLQQVGLKYEMTSFPNTEDPAVLKKMEKANEAMYGNTTASEAVWTTLTDLLKNIAGFVIYLALLSSLDPVLLIVVLATTVVGFFVSQRINQWGYRHREEESAYLKKLNYITYKAPQRALGKDIRIFGLRPWLQDVFDSAMRLYSDFIARREKVYLWADVVDVLLSFARNGIAYVYLITMALGQGLPASQFLLYFTAIGGFTTWITGILAGFSTLNLQSMDLSTIREFLEIPELFLFEDGKPLKAENIPYEIELRNVRFRYPGAEQDTLHDLNLTIHAGEKLAVVGLNGAGKTTLVKLICGFYDPTEGQVLLNGQDIRQYNRRDYYKLFTAVFQDFSILETTLADNVTQSTENIDRDRMKDCIEKAGLTEKIDSLKAGMETHVGRSVYEDGMDLSGGETQRLMLARALYKGAPIMVLDEPTAALDPIAENDMYLKYNQMAAGCTSVYISHRLASTRFCDRIILLSDGGIAEEGTHDSLMAQGGKYTELFGIQSRYYGKEDLRKGSGSHEE</sequence>
<dbReference type="PANTHER" id="PTHR43394">
    <property type="entry name" value="ATP-DEPENDENT PERMEASE MDL1, MITOCHONDRIAL"/>
    <property type="match status" value="1"/>
</dbReference>
<feature type="transmembrane region" description="Helical" evidence="7">
    <location>
        <begin position="295"/>
        <end position="316"/>
    </location>
</feature>
<dbReference type="PANTHER" id="PTHR43394:SF1">
    <property type="entry name" value="ATP-BINDING CASSETTE SUB-FAMILY B MEMBER 10, MITOCHONDRIAL"/>
    <property type="match status" value="1"/>
</dbReference>
<dbReference type="SUPFAM" id="SSF52540">
    <property type="entry name" value="P-loop containing nucleoside triphosphate hydrolases"/>
    <property type="match status" value="1"/>
</dbReference>
<evidence type="ECO:0000313" key="10">
    <source>
        <dbReference type="EMBL" id="HIS76107.1"/>
    </source>
</evidence>
<dbReference type="SMART" id="SM00382">
    <property type="entry name" value="AAA"/>
    <property type="match status" value="1"/>
</dbReference>
<evidence type="ECO:0000256" key="5">
    <source>
        <dbReference type="ARBA" id="ARBA00022989"/>
    </source>
</evidence>
<evidence type="ECO:0000256" key="4">
    <source>
        <dbReference type="ARBA" id="ARBA00022840"/>
    </source>
</evidence>
<dbReference type="InterPro" id="IPR003439">
    <property type="entry name" value="ABC_transporter-like_ATP-bd"/>
</dbReference>
<dbReference type="GO" id="GO:0015421">
    <property type="term" value="F:ABC-type oligopeptide transporter activity"/>
    <property type="evidence" value="ECO:0007669"/>
    <property type="project" value="TreeGrafter"/>
</dbReference>
<dbReference type="PROSITE" id="PS50929">
    <property type="entry name" value="ABC_TM1F"/>
    <property type="match status" value="1"/>
</dbReference>
<evidence type="ECO:0000256" key="7">
    <source>
        <dbReference type="SAM" id="Phobius"/>
    </source>
</evidence>
<feature type="transmembrane region" description="Helical" evidence="7">
    <location>
        <begin position="71"/>
        <end position="91"/>
    </location>
</feature>
<evidence type="ECO:0000259" key="9">
    <source>
        <dbReference type="PROSITE" id="PS50929"/>
    </source>
</evidence>
<gene>
    <name evidence="10" type="ORF">IAB51_04760</name>
</gene>
<evidence type="ECO:0000256" key="1">
    <source>
        <dbReference type="ARBA" id="ARBA00004651"/>
    </source>
</evidence>
<organism evidence="10 11">
    <name type="scientific">Candidatus Merdivicinus excrementipullorum</name>
    <dbReference type="NCBI Taxonomy" id="2840867"/>
    <lineage>
        <taxon>Bacteria</taxon>
        <taxon>Bacillati</taxon>
        <taxon>Bacillota</taxon>
        <taxon>Clostridia</taxon>
        <taxon>Eubacteriales</taxon>
        <taxon>Oscillospiraceae</taxon>
        <taxon>Oscillospiraceae incertae sedis</taxon>
        <taxon>Candidatus Merdivicinus</taxon>
    </lineage>
</organism>
<protein>
    <submittedName>
        <fullName evidence="10">ABC transporter ATP-binding protein</fullName>
    </submittedName>
</protein>
<feature type="domain" description="ABC transporter" evidence="8">
    <location>
        <begin position="356"/>
        <end position="595"/>
    </location>
</feature>
<keyword evidence="6 7" id="KW-0472">Membrane</keyword>
<keyword evidence="5 7" id="KW-1133">Transmembrane helix</keyword>
<dbReference type="InterPro" id="IPR039421">
    <property type="entry name" value="Type_1_exporter"/>
</dbReference>
<dbReference type="AlphaFoldDB" id="A0A9D1FM96"/>
<dbReference type="GO" id="GO:0005886">
    <property type="term" value="C:plasma membrane"/>
    <property type="evidence" value="ECO:0007669"/>
    <property type="project" value="UniProtKB-SubCell"/>
</dbReference>
<reference evidence="10" key="1">
    <citation type="submission" date="2020-10" db="EMBL/GenBank/DDBJ databases">
        <authorList>
            <person name="Gilroy R."/>
        </authorList>
    </citation>
    <scope>NUCLEOTIDE SEQUENCE</scope>
    <source>
        <strain evidence="10">CHK199-13235</strain>
    </source>
</reference>
<dbReference type="PROSITE" id="PS50893">
    <property type="entry name" value="ABC_TRANSPORTER_2"/>
    <property type="match status" value="1"/>
</dbReference>
<comment type="caution">
    <text evidence="10">The sequence shown here is derived from an EMBL/GenBank/DDBJ whole genome shotgun (WGS) entry which is preliminary data.</text>
</comment>
<dbReference type="EMBL" id="DVJP01000032">
    <property type="protein sequence ID" value="HIS76107.1"/>
    <property type="molecule type" value="Genomic_DNA"/>
</dbReference>
<evidence type="ECO:0000256" key="6">
    <source>
        <dbReference type="ARBA" id="ARBA00023136"/>
    </source>
</evidence>
<dbReference type="GO" id="GO:0005524">
    <property type="term" value="F:ATP binding"/>
    <property type="evidence" value="ECO:0007669"/>
    <property type="project" value="UniProtKB-KW"/>
</dbReference>
<dbReference type="InterPro" id="IPR036640">
    <property type="entry name" value="ABC1_TM_sf"/>
</dbReference>
<keyword evidence="3" id="KW-0547">Nucleotide-binding</keyword>
<feature type="transmembrane region" description="Helical" evidence="7">
    <location>
        <begin position="258"/>
        <end position="283"/>
    </location>
</feature>
<keyword evidence="4 10" id="KW-0067">ATP-binding</keyword>
<dbReference type="InterPro" id="IPR003593">
    <property type="entry name" value="AAA+_ATPase"/>
</dbReference>
<accession>A0A9D1FM96</accession>
<evidence type="ECO:0000256" key="2">
    <source>
        <dbReference type="ARBA" id="ARBA00022692"/>
    </source>
</evidence>
<proteinExistence type="predicted"/>
<reference evidence="10" key="2">
    <citation type="journal article" date="2021" name="PeerJ">
        <title>Extensive microbial diversity within the chicken gut microbiome revealed by metagenomics and culture.</title>
        <authorList>
            <person name="Gilroy R."/>
            <person name="Ravi A."/>
            <person name="Getino M."/>
            <person name="Pursley I."/>
            <person name="Horton D.L."/>
            <person name="Alikhan N.F."/>
            <person name="Baker D."/>
            <person name="Gharbi K."/>
            <person name="Hall N."/>
            <person name="Watson M."/>
            <person name="Adriaenssens E.M."/>
            <person name="Foster-Nyarko E."/>
            <person name="Jarju S."/>
            <person name="Secka A."/>
            <person name="Antonio M."/>
            <person name="Oren A."/>
            <person name="Chaudhuri R.R."/>
            <person name="La Ragione R."/>
            <person name="Hildebrand F."/>
            <person name="Pallen M.J."/>
        </authorList>
    </citation>
    <scope>NUCLEOTIDE SEQUENCE</scope>
    <source>
        <strain evidence="10">CHK199-13235</strain>
    </source>
</reference>
<dbReference type="InterPro" id="IPR011527">
    <property type="entry name" value="ABC1_TM_dom"/>
</dbReference>
<dbReference type="Pfam" id="PF00005">
    <property type="entry name" value="ABC_tran"/>
    <property type="match status" value="1"/>
</dbReference>
<name>A0A9D1FM96_9FIRM</name>
<keyword evidence="2 7" id="KW-0812">Transmembrane</keyword>
<evidence type="ECO:0000259" key="8">
    <source>
        <dbReference type="PROSITE" id="PS50893"/>
    </source>
</evidence>
<dbReference type="SUPFAM" id="SSF90123">
    <property type="entry name" value="ABC transporter transmembrane region"/>
    <property type="match status" value="1"/>
</dbReference>
<dbReference type="Gene3D" id="3.40.50.300">
    <property type="entry name" value="P-loop containing nucleotide triphosphate hydrolases"/>
    <property type="match status" value="1"/>
</dbReference>
<dbReference type="GO" id="GO:0016887">
    <property type="term" value="F:ATP hydrolysis activity"/>
    <property type="evidence" value="ECO:0007669"/>
    <property type="project" value="InterPro"/>
</dbReference>
<evidence type="ECO:0000256" key="3">
    <source>
        <dbReference type="ARBA" id="ARBA00022741"/>
    </source>
</evidence>
<dbReference type="InterPro" id="IPR027417">
    <property type="entry name" value="P-loop_NTPase"/>
</dbReference>
<dbReference type="Proteomes" id="UP000824002">
    <property type="component" value="Unassembled WGS sequence"/>
</dbReference>
<evidence type="ECO:0000313" key="11">
    <source>
        <dbReference type="Proteomes" id="UP000824002"/>
    </source>
</evidence>